<dbReference type="CDD" id="cd00882">
    <property type="entry name" value="Ras_like_GTPase"/>
    <property type="match status" value="1"/>
</dbReference>
<dbReference type="STRING" id="1095630.A0A2J6TGB8"/>
<evidence type="ECO:0000259" key="3">
    <source>
        <dbReference type="Pfam" id="PF01926"/>
    </source>
</evidence>
<gene>
    <name evidence="4" type="ORF">K444DRAFT_525488</name>
</gene>
<dbReference type="Pfam" id="PF01926">
    <property type="entry name" value="MMR_HSR1"/>
    <property type="match status" value="1"/>
</dbReference>
<dbReference type="AlphaFoldDB" id="A0A2J6TGB8"/>
<dbReference type="EMBL" id="KZ613785">
    <property type="protein sequence ID" value="PMD62075.1"/>
    <property type="molecule type" value="Genomic_DNA"/>
</dbReference>
<dbReference type="SUPFAM" id="SSF52540">
    <property type="entry name" value="P-loop containing nucleoside triphosphate hydrolases"/>
    <property type="match status" value="1"/>
</dbReference>
<feature type="compositionally biased region" description="Polar residues" evidence="2">
    <location>
        <begin position="56"/>
        <end position="67"/>
    </location>
</feature>
<keyword evidence="1" id="KW-0175">Coiled coil</keyword>
<dbReference type="Proteomes" id="UP000235371">
    <property type="component" value="Unassembled WGS sequence"/>
</dbReference>
<feature type="compositionally biased region" description="Polar residues" evidence="2">
    <location>
        <begin position="31"/>
        <end position="42"/>
    </location>
</feature>
<feature type="region of interest" description="Disordered" evidence="2">
    <location>
        <begin position="26"/>
        <end position="67"/>
    </location>
</feature>
<dbReference type="OrthoDB" id="8954335at2759"/>
<dbReference type="GeneID" id="36582530"/>
<organism evidence="4 5">
    <name type="scientific">Hyaloscypha bicolor E</name>
    <dbReference type="NCBI Taxonomy" id="1095630"/>
    <lineage>
        <taxon>Eukaryota</taxon>
        <taxon>Fungi</taxon>
        <taxon>Dikarya</taxon>
        <taxon>Ascomycota</taxon>
        <taxon>Pezizomycotina</taxon>
        <taxon>Leotiomycetes</taxon>
        <taxon>Helotiales</taxon>
        <taxon>Hyaloscyphaceae</taxon>
        <taxon>Hyaloscypha</taxon>
        <taxon>Hyaloscypha bicolor</taxon>
    </lineage>
</organism>
<keyword evidence="5" id="KW-1185">Reference proteome</keyword>
<feature type="domain" description="G" evidence="3">
    <location>
        <begin position="74"/>
        <end position="141"/>
    </location>
</feature>
<protein>
    <submittedName>
        <fullName evidence="4">P-loop containing nucleoside triphosphate hydrolase protein</fullName>
    </submittedName>
</protein>
<evidence type="ECO:0000313" key="5">
    <source>
        <dbReference type="Proteomes" id="UP000235371"/>
    </source>
</evidence>
<dbReference type="GO" id="GO:0016787">
    <property type="term" value="F:hydrolase activity"/>
    <property type="evidence" value="ECO:0007669"/>
    <property type="project" value="UniProtKB-KW"/>
</dbReference>
<keyword evidence="4" id="KW-0378">Hydrolase</keyword>
<evidence type="ECO:0000313" key="4">
    <source>
        <dbReference type="EMBL" id="PMD62075.1"/>
    </source>
</evidence>
<feature type="coiled-coil region" evidence="1">
    <location>
        <begin position="244"/>
        <end position="308"/>
    </location>
</feature>
<proteinExistence type="predicted"/>
<dbReference type="RefSeq" id="XP_024738979.1">
    <property type="nucleotide sequence ID" value="XM_024874450.1"/>
</dbReference>
<sequence length="328" mass="36592">MERRNPLPYPVTPELRNSQPALRWGAPWAQGLQNSFPNTTSLPYPENDPVQPPSSEPTVGGSTNPASPNDEILIAVFGMTGTGKTTFIEKVSGQKLNIGHNLHSCTMNIEKIHCKIGNYNITLVDTPGFDDTSRSDTDVLILIANWLRESYKQHTLLSGIIYLHRISDPRMSGSSIKNLRMFRKLCGAESMHNVSLVTTMWDKVTRVEGETREKDLMDGENGFWRAMIKSGCLVRRHDGSVESARGLVAELASMKRTVLRLQEEIAEGKKLIETDAGVSLNEELLRVKRQHEEELRCVKEEMEAAMRSGKHLAHSNPLVFSRSVGSGK</sequence>
<reference evidence="4 5" key="1">
    <citation type="submission" date="2016-04" db="EMBL/GenBank/DDBJ databases">
        <title>A degradative enzymes factory behind the ericoid mycorrhizal symbiosis.</title>
        <authorList>
            <consortium name="DOE Joint Genome Institute"/>
            <person name="Martino E."/>
            <person name="Morin E."/>
            <person name="Grelet G."/>
            <person name="Kuo A."/>
            <person name="Kohler A."/>
            <person name="Daghino S."/>
            <person name="Barry K."/>
            <person name="Choi C."/>
            <person name="Cichocki N."/>
            <person name="Clum A."/>
            <person name="Copeland A."/>
            <person name="Hainaut M."/>
            <person name="Haridas S."/>
            <person name="Labutti K."/>
            <person name="Lindquist E."/>
            <person name="Lipzen A."/>
            <person name="Khouja H.-R."/>
            <person name="Murat C."/>
            <person name="Ohm R."/>
            <person name="Olson A."/>
            <person name="Spatafora J."/>
            <person name="Veneault-Fourrey C."/>
            <person name="Henrissat B."/>
            <person name="Grigoriev I."/>
            <person name="Martin F."/>
            <person name="Perotto S."/>
        </authorList>
    </citation>
    <scope>NUCLEOTIDE SEQUENCE [LARGE SCALE GENOMIC DNA]</scope>
    <source>
        <strain evidence="4 5">E</strain>
    </source>
</reference>
<evidence type="ECO:0000256" key="2">
    <source>
        <dbReference type="SAM" id="MobiDB-lite"/>
    </source>
</evidence>
<dbReference type="GO" id="GO:0005525">
    <property type="term" value="F:GTP binding"/>
    <property type="evidence" value="ECO:0007669"/>
    <property type="project" value="InterPro"/>
</dbReference>
<name>A0A2J6TGB8_9HELO</name>
<dbReference type="InterPro" id="IPR006073">
    <property type="entry name" value="GTP-bd"/>
</dbReference>
<accession>A0A2J6TGB8</accession>
<dbReference type="Gene3D" id="3.40.50.300">
    <property type="entry name" value="P-loop containing nucleotide triphosphate hydrolases"/>
    <property type="match status" value="1"/>
</dbReference>
<evidence type="ECO:0000256" key="1">
    <source>
        <dbReference type="SAM" id="Coils"/>
    </source>
</evidence>
<dbReference type="InParanoid" id="A0A2J6TGB8"/>
<dbReference type="InterPro" id="IPR027417">
    <property type="entry name" value="P-loop_NTPase"/>
</dbReference>